<evidence type="ECO:0000313" key="1">
    <source>
        <dbReference type="EMBL" id="QNJ59335.1"/>
    </source>
</evidence>
<dbReference type="Proteomes" id="UP000515854">
    <property type="component" value="Genome"/>
</dbReference>
<sequence length="89" mass="9142">MFKRIAGAIIIAVFSMALVIAPVSASPTYIAGPEPTPIIKCRNQSHVWNPEQCDRPAPFTIGGGGSGRSNGGLLGRIGGIIGRLTGGIL</sequence>
<reference evidence="1 2" key="1">
    <citation type="submission" date="2020-07" db="EMBL/GenBank/DDBJ databases">
        <authorList>
            <person name="Baliraine F.N."/>
            <person name="Frederick G.D."/>
            <person name="Mills R.B."/>
            <person name="Woodruff J.W."/>
            <person name="Richardson W.J."/>
            <person name="Garlena R.A."/>
            <person name="Russell D.A."/>
            <person name="Pope W.H."/>
            <person name="Jacobs-Sera D."/>
            <person name="Hatfull G.F."/>
        </authorList>
    </citation>
    <scope>NUCLEOTIDE SEQUENCE [LARGE SCALE GENOMIC DNA]</scope>
</reference>
<organism evidence="1 2">
    <name type="scientific">Mycobacterium phage MrMiyagi</name>
    <dbReference type="NCBI Taxonomy" id="2762395"/>
    <lineage>
        <taxon>Viruses</taxon>
        <taxon>Duplodnaviria</taxon>
        <taxon>Heunggongvirae</taxon>
        <taxon>Uroviricota</taxon>
        <taxon>Caudoviricetes</taxon>
        <taxon>Fowlmouthvirus</taxon>
        <taxon>Fowlmouthvirus fowlmouth</taxon>
    </lineage>
</organism>
<evidence type="ECO:0000313" key="2">
    <source>
        <dbReference type="Proteomes" id="UP000515854"/>
    </source>
</evidence>
<name>A0A7G8LQ13_9CAUD</name>
<protein>
    <submittedName>
        <fullName evidence="1">Membrane protein</fullName>
    </submittedName>
</protein>
<accession>A0A7G8LQ13</accession>
<gene>
    <name evidence="1" type="primary">31</name>
    <name evidence="1" type="ORF">SEA_MRMIYAGI_31</name>
</gene>
<proteinExistence type="predicted"/>
<dbReference type="EMBL" id="MT776806">
    <property type="protein sequence ID" value="QNJ59335.1"/>
    <property type="molecule type" value="Genomic_DNA"/>
</dbReference>